<name>A0ABD2BER3_VESSQ</name>
<gene>
    <name evidence="2" type="ORF">V1478_004769</name>
</gene>
<dbReference type="AlphaFoldDB" id="A0ABD2BER3"/>
<evidence type="ECO:0000313" key="3">
    <source>
        <dbReference type="Proteomes" id="UP001607302"/>
    </source>
</evidence>
<dbReference type="Proteomes" id="UP001607302">
    <property type="component" value="Unassembled WGS sequence"/>
</dbReference>
<feature type="compositionally biased region" description="Gly residues" evidence="1">
    <location>
        <begin position="32"/>
        <end position="43"/>
    </location>
</feature>
<sequence>MRATQAAAVRLLAEGEKGGDKGEGEGERRGGGEGGGGEVGGGTSDVPIDDEWTFRSSSSELFFSLESSSRLRETSRTTLSNSQAETNFV</sequence>
<feature type="region of interest" description="Disordered" evidence="1">
    <location>
        <begin position="1"/>
        <end position="51"/>
    </location>
</feature>
<evidence type="ECO:0000256" key="1">
    <source>
        <dbReference type="SAM" id="MobiDB-lite"/>
    </source>
</evidence>
<proteinExistence type="predicted"/>
<reference evidence="2 3" key="1">
    <citation type="journal article" date="2024" name="Ann. Entomol. Soc. Am.">
        <title>Genomic analyses of the southern and eastern yellowjacket wasps (Hymenoptera: Vespidae) reveal evolutionary signatures of social life.</title>
        <authorList>
            <person name="Catto M.A."/>
            <person name="Caine P.B."/>
            <person name="Orr S.E."/>
            <person name="Hunt B.G."/>
            <person name="Goodisman M.A.D."/>
        </authorList>
    </citation>
    <scope>NUCLEOTIDE SEQUENCE [LARGE SCALE GENOMIC DNA]</scope>
    <source>
        <strain evidence="2">233</strain>
        <tissue evidence="2">Head and thorax</tissue>
    </source>
</reference>
<accession>A0ABD2BER3</accession>
<feature type="compositionally biased region" description="Basic and acidic residues" evidence="1">
    <location>
        <begin position="13"/>
        <end position="31"/>
    </location>
</feature>
<keyword evidence="3" id="KW-1185">Reference proteome</keyword>
<protein>
    <submittedName>
        <fullName evidence="2">Uncharacterized protein</fullName>
    </submittedName>
</protein>
<feature type="region of interest" description="Disordered" evidence="1">
    <location>
        <begin position="64"/>
        <end position="89"/>
    </location>
</feature>
<comment type="caution">
    <text evidence="2">The sequence shown here is derived from an EMBL/GenBank/DDBJ whole genome shotgun (WGS) entry which is preliminary data.</text>
</comment>
<evidence type="ECO:0000313" key="2">
    <source>
        <dbReference type="EMBL" id="KAL2731224.1"/>
    </source>
</evidence>
<organism evidence="2 3">
    <name type="scientific">Vespula squamosa</name>
    <name type="common">Southern yellow jacket</name>
    <name type="synonym">Wasp</name>
    <dbReference type="NCBI Taxonomy" id="30214"/>
    <lineage>
        <taxon>Eukaryota</taxon>
        <taxon>Metazoa</taxon>
        <taxon>Ecdysozoa</taxon>
        <taxon>Arthropoda</taxon>
        <taxon>Hexapoda</taxon>
        <taxon>Insecta</taxon>
        <taxon>Pterygota</taxon>
        <taxon>Neoptera</taxon>
        <taxon>Endopterygota</taxon>
        <taxon>Hymenoptera</taxon>
        <taxon>Apocrita</taxon>
        <taxon>Aculeata</taxon>
        <taxon>Vespoidea</taxon>
        <taxon>Vespidae</taxon>
        <taxon>Vespinae</taxon>
        <taxon>Vespula</taxon>
    </lineage>
</organism>
<dbReference type="EMBL" id="JAUDFV010000105">
    <property type="protein sequence ID" value="KAL2731224.1"/>
    <property type="molecule type" value="Genomic_DNA"/>
</dbReference>